<accession>A0ABV9EJJ6</accession>
<sequence length="167" mass="17394">MNDEPRLSAEEMIGRLSGALSPWRRVRGVVALVAGLAGAVLIGSLWATEPGPLPGRTRLAFAMLTLFCLAWACYGGWAVTRRAPLFAADRVVAGWLALTASAATTALMVTVAARRGSGLAPALAAGSALVALSIVLTVRAHARRRALLRRKHELSGERDAGRGTGGT</sequence>
<dbReference type="RefSeq" id="WP_262842334.1">
    <property type="nucleotide sequence ID" value="NZ_JANZYP010000010.1"/>
</dbReference>
<name>A0ABV9EJJ6_9ACTN</name>
<dbReference type="Proteomes" id="UP001595891">
    <property type="component" value="Unassembled WGS sequence"/>
</dbReference>
<keyword evidence="1" id="KW-0812">Transmembrane</keyword>
<organism evidence="2 3">
    <name type="scientific">Sphaerisporangium corydalis</name>
    <dbReference type="NCBI Taxonomy" id="1441875"/>
    <lineage>
        <taxon>Bacteria</taxon>
        <taxon>Bacillati</taxon>
        <taxon>Actinomycetota</taxon>
        <taxon>Actinomycetes</taxon>
        <taxon>Streptosporangiales</taxon>
        <taxon>Streptosporangiaceae</taxon>
        <taxon>Sphaerisporangium</taxon>
    </lineage>
</organism>
<gene>
    <name evidence="2" type="ORF">ACFO8L_21640</name>
</gene>
<reference evidence="3" key="1">
    <citation type="journal article" date="2019" name="Int. J. Syst. Evol. Microbiol.">
        <title>The Global Catalogue of Microorganisms (GCM) 10K type strain sequencing project: providing services to taxonomists for standard genome sequencing and annotation.</title>
        <authorList>
            <consortium name="The Broad Institute Genomics Platform"/>
            <consortium name="The Broad Institute Genome Sequencing Center for Infectious Disease"/>
            <person name="Wu L."/>
            <person name="Ma J."/>
        </authorList>
    </citation>
    <scope>NUCLEOTIDE SEQUENCE [LARGE SCALE GENOMIC DNA]</scope>
    <source>
        <strain evidence="3">CCUG 49560</strain>
    </source>
</reference>
<feature type="transmembrane region" description="Helical" evidence="1">
    <location>
        <begin position="91"/>
        <end position="113"/>
    </location>
</feature>
<feature type="transmembrane region" description="Helical" evidence="1">
    <location>
        <begin position="29"/>
        <end position="47"/>
    </location>
</feature>
<evidence type="ECO:0000256" key="1">
    <source>
        <dbReference type="SAM" id="Phobius"/>
    </source>
</evidence>
<evidence type="ECO:0000313" key="3">
    <source>
        <dbReference type="Proteomes" id="UP001595891"/>
    </source>
</evidence>
<evidence type="ECO:0000313" key="2">
    <source>
        <dbReference type="EMBL" id="MFC4588706.1"/>
    </source>
</evidence>
<keyword evidence="1" id="KW-1133">Transmembrane helix</keyword>
<protein>
    <recommendedName>
        <fullName evidence="4">Transmembrane transport protein</fullName>
    </recommendedName>
</protein>
<keyword evidence="1" id="KW-0472">Membrane</keyword>
<keyword evidence="3" id="KW-1185">Reference proteome</keyword>
<dbReference type="EMBL" id="JBHSFN010000013">
    <property type="protein sequence ID" value="MFC4588706.1"/>
    <property type="molecule type" value="Genomic_DNA"/>
</dbReference>
<comment type="caution">
    <text evidence="2">The sequence shown here is derived from an EMBL/GenBank/DDBJ whole genome shotgun (WGS) entry which is preliminary data.</text>
</comment>
<proteinExistence type="predicted"/>
<feature type="transmembrane region" description="Helical" evidence="1">
    <location>
        <begin position="119"/>
        <end position="142"/>
    </location>
</feature>
<feature type="transmembrane region" description="Helical" evidence="1">
    <location>
        <begin position="59"/>
        <end position="79"/>
    </location>
</feature>
<evidence type="ECO:0008006" key="4">
    <source>
        <dbReference type="Google" id="ProtNLM"/>
    </source>
</evidence>